<sequence>MAPPNFTERAAITKRWVEQHGFNMIAVEADWPDAAAIDRFVRLKANVDPIKTGKPFTRFPTCMWANEEVHRFFTPPNPPPPTEEEKTKDFYRHHREVTDGQLETICNERAVGQTHTKIHPYIAY</sequence>
<dbReference type="SUPFAM" id="SSF159501">
    <property type="entry name" value="EreA/ChaN-like"/>
    <property type="match status" value="1"/>
</dbReference>
<dbReference type="GO" id="GO:0046677">
    <property type="term" value="P:response to antibiotic"/>
    <property type="evidence" value="ECO:0007669"/>
    <property type="project" value="InterPro"/>
</dbReference>
<organism evidence="1 2">
    <name type="scientific">Bifiguratus adelaidae</name>
    <dbReference type="NCBI Taxonomy" id="1938954"/>
    <lineage>
        <taxon>Eukaryota</taxon>
        <taxon>Fungi</taxon>
        <taxon>Fungi incertae sedis</taxon>
        <taxon>Mucoromycota</taxon>
        <taxon>Mucoromycotina</taxon>
        <taxon>Endogonomycetes</taxon>
        <taxon>Endogonales</taxon>
        <taxon>Endogonales incertae sedis</taxon>
        <taxon>Bifiguratus</taxon>
    </lineage>
</organism>
<protein>
    <submittedName>
        <fullName evidence="1">Uncharacterized protein</fullName>
    </submittedName>
</protein>
<reference evidence="1 2" key="1">
    <citation type="journal article" date="2017" name="Mycologia">
        <title>Bifiguratus adelaidae, gen. et sp. nov., a new member of Mucoromycotina in endophytic and soil-dwelling habitats.</title>
        <authorList>
            <person name="Torres-Cruz T.J."/>
            <person name="Billingsley Tobias T.L."/>
            <person name="Almatruk M."/>
            <person name="Hesse C."/>
            <person name="Kuske C.R."/>
            <person name="Desiro A."/>
            <person name="Benucci G.M."/>
            <person name="Bonito G."/>
            <person name="Stajich J.E."/>
            <person name="Dunlap C."/>
            <person name="Arnold A.E."/>
            <person name="Porras-Alfaro A."/>
        </authorList>
    </citation>
    <scope>NUCLEOTIDE SEQUENCE [LARGE SCALE GENOMIC DNA]</scope>
    <source>
        <strain evidence="1 2">AZ0501</strain>
    </source>
</reference>
<dbReference type="EMBL" id="MVBO01000309">
    <property type="protein sequence ID" value="OZJ01545.1"/>
    <property type="molecule type" value="Genomic_DNA"/>
</dbReference>
<dbReference type="Proteomes" id="UP000242875">
    <property type="component" value="Unassembled WGS sequence"/>
</dbReference>
<dbReference type="Pfam" id="PF05139">
    <property type="entry name" value="Erythro_esteras"/>
    <property type="match status" value="1"/>
</dbReference>
<dbReference type="Gene3D" id="3.30.1870.10">
    <property type="entry name" value="EreA-like, domain 2"/>
    <property type="match status" value="1"/>
</dbReference>
<dbReference type="OrthoDB" id="413649at2759"/>
<dbReference type="InterPro" id="IPR007815">
    <property type="entry name" value="Emycin_Estase"/>
</dbReference>
<dbReference type="PANTHER" id="PTHR31299">
    <property type="entry name" value="ESTERASE, PUTATIVE (AFU_ORTHOLOGUE AFUA_1G05850)-RELATED"/>
    <property type="match status" value="1"/>
</dbReference>
<dbReference type="AlphaFoldDB" id="A0A261XT57"/>
<gene>
    <name evidence="1" type="ORF">BZG36_05509</name>
</gene>
<comment type="caution">
    <text evidence="1">The sequence shown here is derived from an EMBL/GenBank/DDBJ whole genome shotgun (WGS) entry which is preliminary data.</text>
</comment>
<evidence type="ECO:0000313" key="1">
    <source>
        <dbReference type="EMBL" id="OZJ01545.1"/>
    </source>
</evidence>
<dbReference type="PANTHER" id="PTHR31299:SF0">
    <property type="entry name" value="ESTERASE, PUTATIVE (AFU_ORTHOLOGUE AFUA_1G05850)-RELATED"/>
    <property type="match status" value="1"/>
</dbReference>
<accession>A0A261XT57</accession>
<name>A0A261XT57_9FUNG</name>
<evidence type="ECO:0000313" key="2">
    <source>
        <dbReference type="Proteomes" id="UP000242875"/>
    </source>
</evidence>
<proteinExistence type="predicted"/>
<dbReference type="InterPro" id="IPR052036">
    <property type="entry name" value="Hydrolase/PRTase-associated"/>
</dbReference>
<keyword evidence="2" id="KW-1185">Reference proteome</keyword>